<accession>F4PL93</accession>
<evidence type="ECO:0000313" key="1">
    <source>
        <dbReference type="EMBL" id="EGG23315.1"/>
    </source>
</evidence>
<dbReference type="AlphaFoldDB" id="F4PL93"/>
<dbReference type="EMBL" id="GL883008">
    <property type="protein sequence ID" value="EGG23315.1"/>
    <property type="molecule type" value="Genomic_DNA"/>
</dbReference>
<protein>
    <submittedName>
        <fullName evidence="1">Uncharacterized protein</fullName>
    </submittedName>
</protein>
<dbReference type="Proteomes" id="UP000007797">
    <property type="component" value="Unassembled WGS sequence"/>
</dbReference>
<proteinExistence type="predicted"/>
<keyword evidence="2" id="KW-1185">Reference proteome</keyword>
<gene>
    <name evidence="1" type="ORF">DFA_05447</name>
</gene>
<evidence type="ECO:0000313" key="2">
    <source>
        <dbReference type="Proteomes" id="UP000007797"/>
    </source>
</evidence>
<dbReference type="GeneID" id="14875252"/>
<dbReference type="RefSeq" id="XP_004361166.1">
    <property type="nucleotide sequence ID" value="XM_004361109.1"/>
</dbReference>
<dbReference type="KEGG" id="dfa:DFA_05447"/>
<reference evidence="2" key="1">
    <citation type="journal article" date="2011" name="Genome Res.">
        <title>Phylogeny-wide analysis of social amoeba genomes highlights ancient origins for complex intercellular communication.</title>
        <authorList>
            <person name="Heidel A.J."/>
            <person name="Lawal H.M."/>
            <person name="Felder M."/>
            <person name="Schilde C."/>
            <person name="Helps N.R."/>
            <person name="Tunggal B."/>
            <person name="Rivero F."/>
            <person name="John U."/>
            <person name="Schleicher M."/>
            <person name="Eichinger L."/>
            <person name="Platzer M."/>
            <person name="Noegel A.A."/>
            <person name="Schaap P."/>
            <person name="Gloeckner G."/>
        </authorList>
    </citation>
    <scope>NUCLEOTIDE SEQUENCE [LARGE SCALE GENOMIC DNA]</scope>
    <source>
        <strain evidence="2">SH3</strain>
    </source>
</reference>
<sequence length="58" mass="6686">MTQCCCLSDLLPKARRLATHLHQRSAETHHGVPKLGFYKKFTQPARHDPDSRVVFKLN</sequence>
<organism evidence="1 2">
    <name type="scientific">Cavenderia fasciculata</name>
    <name type="common">Slime mold</name>
    <name type="synonym">Dictyostelium fasciculatum</name>
    <dbReference type="NCBI Taxonomy" id="261658"/>
    <lineage>
        <taxon>Eukaryota</taxon>
        <taxon>Amoebozoa</taxon>
        <taxon>Evosea</taxon>
        <taxon>Eumycetozoa</taxon>
        <taxon>Dictyostelia</taxon>
        <taxon>Acytosteliales</taxon>
        <taxon>Cavenderiaceae</taxon>
        <taxon>Cavenderia</taxon>
    </lineage>
</organism>
<name>F4PL93_CACFS</name>